<keyword evidence="3" id="KW-1185">Reference proteome</keyword>
<organism evidence="2 3">
    <name type="scientific">Diaporthe australafricana</name>
    <dbReference type="NCBI Taxonomy" id="127596"/>
    <lineage>
        <taxon>Eukaryota</taxon>
        <taxon>Fungi</taxon>
        <taxon>Dikarya</taxon>
        <taxon>Ascomycota</taxon>
        <taxon>Pezizomycotina</taxon>
        <taxon>Sordariomycetes</taxon>
        <taxon>Sordariomycetidae</taxon>
        <taxon>Diaporthales</taxon>
        <taxon>Diaporthaceae</taxon>
        <taxon>Diaporthe</taxon>
    </lineage>
</organism>
<sequence length="89" mass="10481">MADNAAEWQMRVDERKEKGTAEENVDAKKEAEKELLPAEDQRRYKHKKDTEIDHRHRHEGGLYVEGAHHRVDTERNREGHYVFEAADEG</sequence>
<gene>
    <name evidence="2" type="ORF">Daus18300_010315</name>
</gene>
<feature type="compositionally biased region" description="Basic and acidic residues" evidence="1">
    <location>
        <begin position="66"/>
        <end position="81"/>
    </location>
</feature>
<dbReference type="Proteomes" id="UP001583177">
    <property type="component" value="Unassembled WGS sequence"/>
</dbReference>
<evidence type="ECO:0000256" key="1">
    <source>
        <dbReference type="SAM" id="MobiDB-lite"/>
    </source>
</evidence>
<reference evidence="2 3" key="1">
    <citation type="journal article" date="2024" name="IMA Fungus">
        <title>IMA Genome - F19 : A genome assembly and annotation guide to empower mycologists, including annotated draft genome sequences of Ceratocystis pirilliformis, Diaporthe australafricana, Fusarium ophioides, Paecilomyces lecythidis, and Sporothrix stenoceras.</title>
        <authorList>
            <person name="Aylward J."/>
            <person name="Wilson A.M."/>
            <person name="Visagie C.M."/>
            <person name="Spraker J."/>
            <person name="Barnes I."/>
            <person name="Buitendag C."/>
            <person name="Ceriani C."/>
            <person name="Del Mar Angel L."/>
            <person name="du Plessis D."/>
            <person name="Fuchs T."/>
            <person name="Gasser K."/>
            <person name="Kramer D."/>
            <person name="Li W."/>
            <person name="Munsamy K."/>
            <person name="Piso A."/>
            <person name="Price J.L."/>
            <person name="Sonnekus B."/>
            <person name="Thomas C."/>
            <person name="van der Nest A."/>
            <person name="van Dijk A."/>
            <person name="van Heerden A."/>
            <person name="van Vuuren N."/>
            <person name="Yilmaz N."/>
            <person name="Duong T.A."/>
            <person name="van der Merwe N.A."/>
            <person name="Wingfield M.J."/>
            <person name="Wingfield B.D."/>
        </authorList>
    </citation>
    <scope>NUCLEOTIDE SEQUENCE [LARGE SCALE GENOMIC DNA]</scope>
    <source>
        <strain evidence="2 3">CMW 18300</strain>
    </source>
</reference>
<accession>A0ABR3WAS8</accession>
<protein>
    <submittedName>
        <fullName evidence="2">Uncharacterized protein</fullName>
    </submittedName>
</protein>
<dbReference type="EMBL" id="JAWRVE010000112">
    <property type="protein sequence ID" value="KAL1857557.1"/>
    <property type="molecule type" value="Genomic_DNA"/>
</dbReference>
<name>A0ABR3WAS8_9PEZI</name>
<evidence type="ECO:0000313" key="2">
    <source>
        <dbReference type="EMBL" id="KAL1857557.1"/>
    </source>
</evidence>
<feature type="compositionally biased region" description="Basic and acidic residues" evidence="1">
    <location>
        <begin position="10"/>
        <end position="54"/>
    </location>
</feature>
<feature type="region of interest" description="Disordered" evidence="1">
    <location>
        <begin position="1"/>
        <end position="89"/>
    </location>
</feature>
<comment type="caution">
    <text evidence="2">The sequence shown here is derived from an EMBL/GenBank/DDBJ whole genome shotgun (WGS) entry which is preliminary data.</text>
</comment>
<proteinExistence type="predicted"/>
<evidence type="ECO:0000313" key="3">
    <source>
        <dbReference type="Proteomes" id="UP001583177"/>
    </source>
</evidence>